<keyword evidence="2 7" id="KW-0813">Transport</keyword>
<keyword evidence="10" id="KW-1185">Reference proteome</keyword>
<evidence type="ECO:0000256" key="3">
    <source>
        <dbReference type="ARBA" id="ARBA00022475"/>
    </source>
</evidence>
<sequence length="360" mass="39764">MIQLLNDIRQLSQQKSAFKIAILYLLLLLVFILVLPILPMAYGPNELDLQYTFAGPFTSGTDGLHWLGTDALGRDVLSNTLYGARSALLISVQVMLFATGLGLLLGMSAGYLGNNGLKISRAALPVTLLALFVFFYYGVYVPYSLAKTALPLKYTWFSLLLLLFLLLFLYRLLLPLLKKWHVAAVTSSLPLDYIVLRLTEAFTSIPRLLLILALASFMQPSVLLLSVIFAATFWPSSARLARAEMLKIKQLPYFEAAQSLGVTPLHLLTKHAMPNMLGPIIVTFTFGVADLLALESTLSFLGIGVPGTFVSWGRTIAGIRTNTSAWWLVVFPGAALATTVWALQTVSFHLLNYFEERKQL</sequence>
<accession>A0A923N7W2</accession>
<evidence type="ECO:0000256" key="2">
    <source>
        <dbReference type="ARBA" id="ARBA00022448"/>
    </source>
</evidence>
<comment type="similarity">
    <text evidence="7">Belongs to the binding-protein-dependent transport system permease family.</text>
</comment>
<feature type="transmembrane region" description="Helical" evidence="7">
    <location>
        <begin position="280"/>
        <end position="305"/>
    </location>
</feature>
<name>A0A923N7W2_9BACT</name>
<comment type="subcellular location">
    <subcellularLocation>
        <location evidence="1 7">Cell membrane</location>
        <topology evidence="1 7">Multi-pass membrane protein</topology>
    </subcellularLocation>
</comment>
<dbReference type="PANTHER" id="PTHR43386:SF1">
    <property type="entry name" value="D,D-DIPEPTIDE TRANSPORT SYSTEM PERMEASE PROTEIN DDPC-RELATED"/>
    <property type="match status" value="1"/>
</dbReference>
<feature type="transmembrane region" description="Helical" evidence="7">
    <location>
        <begin position="21"/>
        <end position="42"/>
    </location>
</feature>
<dbReference type="GO" id="GO:0005886">
    <property type="term" value="C:plasma membrane"/>
    <property type="evidence" value="ECO:0007669"/>
    <property type="project" value="UniProtKB-SubCell"/>
</dbReference>
<keyword evidence="5 7" id="KW-1133">Transmembrane helix</keyword>
<evidence type="ECO:0000313" key="10">
    <source>
        <dbReference type="Proteomes" id="UP000603640"/>
    </source>
</evidence>
<proteinExistence type="inferred from homology"/>
<feature type="transmembrane region" description="Helical" evidence="7">
    <location>
        <begin position="155"/>
        <end position="173"/>
    </location>
</feature>
<dbReference type="SUPFAM" id="SSF161098">
    <property type="entry name" value="MetI-like"/>
    <property type="match status" value="1"/>
</dbReference>
<feature type="transmembrane region" description="Helical" evidence="7">
    <location>
        <begin position="124"/>
        <end position="143"/>
    </location>
</feature>
<evidence type="ECO:0000256" key="4">
    <source>
        <dbReference type="ARBA" id="ARBA00022692"/>
    </source>
</evidence>
<organism evidence="9 10">
    <name type="scientific">Pontibacter cellulosilyticus</name>
    <dbReference type="NCBI Taxonomy" id="1720253"/>
    <lineage>
        <taxon>Bacteria</taxon>
        <taxon>Pseudomonadati</taxon>
        <taxon>Bacteroidota</taxon>
        <taxon>Cytophagia</taxon>
        <taxon>Cytophagales</taxon>
        <taxon>Hymenobacteraceae</taxon>
        <taxon>Pontibacter</taxon>
    </lineage>
</organism>
<evidence type="ECO:0000256" key="7">
    <source>
        <dbReference type="RuleBase" id="RU363032"/>
    </source>
</evidence>
<evidence type="ECO:0000259" key="8">
    <source>
        <dbReference type="PROSITE" id="PS50928"/>
    </source>
</evidence>
<protein>
    <submittedName>
        <fullName evidence="9">ABC transporter permease</fullName>
    </submittedName>
</protein>
<gene>
    <name evidence="9" type="ORF">H8S84_16055</name>
</gene>
<dbReference type="PROSITE" id="PS50928">
    <property type="entry name" value="ABC_TM1"/>
    <property type="match status" value="1"/>
</dbReference>
<keyword evidence="3" id="KW-1003">Cell membrane</keyword>
<evidence type="ECO:0000256" key="6">
    <source>
        <dbReference type="ARBA" id="ARBA00023136"/>
    </source>
</evidence>
<feature type="transmembrane region" description="Helical" evidence="7">
    <location>
        <begin position="87"/>
        <end position="112"/>
    </location>
</feature>
<dbReference type="GO" id="GO:0055085">
    <property type="term" value="P:transmembrane transport"/>
    <property type="evidence" value="ECO:0007669"/>
    <property type="project" value="InterPro"/>
</dbReference>
<dbReference type="InterPro" id="IPR035906">
    <property type="entry name" value="MetI-like_sf"/>
</dbReference>
<keyword evidence="6 7" id="KW-0472">Membrane</keyword>
<dbReference type="InterPro" id="IPR050366">
    <property type="entry name" value="BP-dependent_transpt_permease"/>
</dbReference>
<feature type="transmembrane region" description="Helical" evidence="7">
    <location>
        <begin position="325"/>
        <end position="351"/>
    </location>
</feature>
<dbReference type="PANTHER" id="PTHR43386">
    <property type="entry name" value="OLIGOPEPTIDE TRANSPORT SYSTEM PERMEASE PROTEIN APPC"/>
    <property type="match status" value="1"/>
</dbReference>
<keyword evidence="4 7" id="KW-0812">Transmembrane</keyword>
<dbReference type="Pfam" id="PF00528">
    <property type="entry name" value="BPD_transp_1"/>
    <property type="match status" value="1"/>
</dbReference>
<evidence type="ECO:0000313" key="9">
    <source>
        <dbReference type="EMBL" id="MBC5994363.1"/>
    </source>
</evidence>
<dbReference type="RefSeq" id="WP_187068395.1">
    <property type="nucleotide sequence ID" value="NZ_JACRVF010000005.1"/>
</dbReference>
<evidence type="ECO:0000256" key="5">
    <source>
        <dbReference type="ARBA" id="ARBA00022989"/>
    </source>
</evidence>
<reference evidence="9" key="1">
    <citation type="submission" date="2020-08" db="EMBL/GenBank/DDBJ databases">
        <title>Pontibacter sp. SD6 16S ribosomal RNA gene Genome sequencing and assembly.</title>
        <authorList>
            <person name="Kang M."/>
        </authorList>
    </citation>
    <scope>NUCLEOTIDE SEQUENCE</scope>
    <source>
        <strain evidence="9">SD6</strain>
    </source>
</reference>
<evidence type="ECO:0000256" key="1">
    <source>
        <dbReference type="ARBA" id="ARBA00004651"/>
    </source>
</evidence>
<dbReference type="Proteomes" id="UP000603640">
    <property type="component" value="Unassembled WGS sequence"/>
</dbReference>
<dbReference type="InterPro" id="IPR000515">
    <property type="entry name" value="MetI-like"/>
</dbReference>
<dbReference type="EMBL" id="JACRVF010000005">
    <property type="protein sequence ID" value="MBC5994363.1"/>
    <property type="molecule type" value="Genomic_DNA"/>
</dbReference>
<dbReference type="Gene3D" id="1.10.3720.10">
    <property type="entry name" value="MetI-like"/>
    <property type="match status" value="1"/>
</dbReference>
<feature type="domain" description="ABC transmembrane type-1" evidence="8">
    <location>
        <begin position="161"/>
        <end position="352"/>
    </location>
</feature>
<comment type="caution">
    <text evidence="9">The sequence shown here is derived from an EMBL/GenBank/DDBJ whole genome shotgun (WGS) entry which is preliminary data.</text>
</comment>
<dbReference type="AlphaFoldDB" id="A0A923N7W2"/>
<feature type="transmembrane region" description="Helical" evidence="7">
    <location>
        <begin position="208"/>
        <end position="234"/>
    </location>
</feature>
<dbReference type="CDD" id="cd06261">
    <property type="entry name" value="TM_PBP2"/>
    <property type="match status" value="1"/>
</dbReference>